<organism evidence="2 3">
    <name type="scientific">Portunus trituberculatus</name>
    <name type="common">Swimming crab</name>
    <name type="synonym">Neptunus trituberculatus</name>
    <dbReference type="NCBI Taxonomy" id="210409"/>
    <lineage>
        <taxon>Eukaryota</taxon>
        <taxon>Metazoa</taxon>
        <taxon>Ecdysozoa</taxon>
        <taxon>Arthropoda</taxon>
        <taxon>Crustacea</taxon>
        <taxon>Multicrustacea</taxon>
        <taxon>Malacostraca</taxon>
        <taxon>Eumalacostraca</taxon>
        <taxon>Eucarida</taxon>
        <taxon>Decapoda</taxon>
        <taxon>Pleocyemata</taxon>
        <taxon>Brachyura</taxon>
        <taxon>Eubrachyura</taxon>
        <taxon>Portunoidea</taxon>
        <taxon>Portunidae</taxon>
        <taxon>Portuninae</taxon>
        <taxon>Portunus</taxon>
    </lineage>
</organism>
<keyword evidence="3" id="KW-1185">Reference proteome</keyword>
<evidence type="ECO:0000256" key="1">
    <source>
        <dbReference type="SAM" id="SignalP"/>
    </source>
</evidence>
<accession>A0A5B7DXF1</accession>
<protein>
    <recommendedName>
        <fullName evidence="4">Secreted protein</fullName>
    </recommendedName>
</protein>
<proteinExistence type="predicted"/>
<sequence>MLGVSTVSTQPALLLGTAMSQMLLALSLSSVQQPWWWCFRDYWQRHTMELISPTWWHETAKQKIPYMINHSHSCLRSLPGSGSAKASSWGSFSGSALTPHMAIHASATHTRIIDSRILRRKTIIKHIRQQNLELTSNYTSETERTLRGQNQIWGHKLKISKGAFGR</sequence>
<name>A0A5B7DXF1_PORTR</name>
<feature type="signal peptide" evidence="1">
    <location>
        <begin position="1"/>
        <end position="25"/>
    </location>
</feature>
<comment type="caution">
    <text evidence="2">The sequence shown here is derived from an EMBL/GenBank/DDBJ whole genome shotgun (WGS) entry which is preliminary data.</text>
</comment>
<reference evidence="2 3" key="1">
    <citation type="submission" date="2019-05" db="EMBL/GenBank/DDBJ databases">
        <title>Another draft genome of Portunus trituberculatus and its Hox gene families provides insights of decapod evolution.</title>
        <authorList>
            <person name="Jeong J.-H."/>
            <person name="Song I."/>
            <person name="Kim S."/>
            <person name="Choi T."/>
            <person name="Kim D."/>
            <person name="Ryu S."/>
            <person name="Kim W."/>
        </authorList>
    </citation>
    <scope>NUCLEOTIDE SEQUENCE [LARGE SCALE GENOMIC DNA]</scope>
    <source>
        <tissue evidence="2">Muscle</tissue>
    </source>
</reference>
<dbReference type="AlphaFoldDB" id="A0A5B7DXF1"/>
<evidence type="ECO:0008006" key="4">
    <source>
        <dbReference type="Google" id="ProtNLM"/>
    </source>
</evidence>
<dbReference type="Proteomes" id="UP000324222">
    <property type="component" value="Unassembled WGS sequence"/>
</dbReference>
<gene>
    <name evidence="2" type="ORF">E2C01_018581</name>
</gene>
<evidence type="ECO:0000313" key="3">
    <source>
        <dbReference type="Proteomes" id="UP000324222"/>
    </source>
</evidence>
<evidence type="ECO:0000313" key="2">
    <source>
        <dbReference type="EMBL" id="MPC25464.1"/>
    </source>
</evidence>
<feature type="chain" id="PRO_5022992461" description="Secreted protein" evidence="1">
    <location>
        <begin position="26"/>
        <end position="166"/>
    </location>
</feature>
<dbReference type="EMBL" id="VSRR010001467">
    <property type="protein sequence ID" value="MPC25464.1"/>
    <property type="molecule type" value="Genomic_DNA"/>
</dbReference>
<keyword evidence="1" id="KW-0732">Signal</keyword>